<dbReference type="EMBL" id="KQ435748">
    <property type="protein sequence ID" value="KOX76429.1"/>
    <property type="molecule type" value="Genomic_DNA"/>
</dbReference>
<sequence>MGSQDKSLIVIVPLHSGFLNCEVFTYASECSLFLTLKEETHRGESLGTSVSHDSCRKEAKMHTSVYQRRTPKDALTMENFFSESTKHLFQASFTYGKNCFSQLFLELFCT</sequence>
<keyword evidence="2" id="KW-1185">Reference proteome</keyword>
<gene>
    <name evidence="1" type="ORF">WN51_12110</name>
</gene>
<organism evidence="1 2">
    <name type="scientific">Melipona quadrifasciata</name>
    <dbReference type="NCBI Taxonomy" id="166423"/>
    <lineage>
        <taxon>Eukaryota</taxon>
        <taxon>Metazoa</taxon>
        <taxon>Ecdysozoa</taxon>
        <taxon>Arthropoda</taxon>
        <taxon>Hexapoda</taxon>
        <taxon>Insecta</taxon>
        <taxon>Pterygota</taxon>
        <taxon>Neoptera</taxon>
        <taxon>Endopterygota</taxon>
        <taxon>Hymenoptera</taxon>
        <taxon>Apocrita</taxon>
        <taxon>Aculeata</taxon>
        <taxon>Apoidea</taxon>
        <taxon>Anthophila</taxon>
        <taxon>Apidae</taxon>
        <taxon>Melipona</taxon>
    </lineage>
</organism>
<proteinExistence type="predicted"/>
<reference evidence="1 2" key="1">
    <citation type="submission" date="2015-07" db="EMBL/GenBank/DDBJ databases">
        <title>The genome of Melipona quadrifasciata.</title>
        <authorList>
            <person name="Pan H."/>
            <person name="Kapheim K."/>
        </authorList>
    </citation>
    <scope>NUCLEOTIDE SEQUENCE [LARGE SCALE GENOMIC DNA]</scope>
    <source>
        <strain evidence="1">0111107301</strain>
        <tissue evidence="1">Whole body</tissue>
    </source>
</reference>
<accession>A0A0M9A5S2</accession>
<evidence type="ECO:0000313" key="2">
    <source>
        <dbReference type="Proteomes" id="UP000053105"/>
    </source>
</evidence>
<evidence type="ECO:0000313" key="1">
    <source>
        <dbReference type="EMBL" id="KOX76429.1"/>
    </source>
</evidence>
<dbReference type="AlphaFoldDB" id="A0A0M9A5S2"/>
<protein>
    <submittedName>
        <fullName evidence="1">Uncharacterized protein</fullName>
    </submittedName>
</protein>
<dbReference type="Proteomes" id="UP000053105">
    <property type="component" value="Unassembled WGS sequence"/>
</dbReference>
<name>A0A0M9A5S2_9HYME</name>